<dbReference type="OrthoDB" id="3741440at2"/>
<accession>A0A5C8NP41</accession>
<dbReference type="InterPro" id="IPR003870">
    <property type="entry name" value="DUF222"/>
</dbReference>
<evidence type="ECO:0000313" key="3">
    <source>
        <dbReference type="Proteomes" id="UP000321571"/>
    </source>
</evidence>
<evidence type="ECO:0000313" key="2">
    <source>
        <dbReference type="EMBL" id="TXL63072.1"/>
    </source>
</evidence>
<evidence type="ECO:0000259" key="1">
    <source>
        <dbReference type="Pfam" id="PF02720"/>
    </source>
</evidence>
<dbReference type="Pfam" id="PF02720">
    <property type="entry name" value="DUF222"/>
    <property type="match status" value="1"/>
</dbReference>
<gene>
    <name evidence="2" type="ORF">FHP06_02245</name>
</gene>
<dbReference type="RefSeq" id="WP_147683348.1">
    <property type="nucleotide sequence ID" value="NZ_VDUX01000001.1"/>
</dbReference>
<dbReference type="AlphaFoldDB" id="A0A5C8NP41"/>
<proteinExistence type="predicted"/>
<organism evidence="2 3">
    <name type="scientific">Aeromicrobium terrae</name>
    <dbReference type="NCBI Taxonomy" id="2498846"/>
    <lineage>
        <taxon>Bacteria</taxon>
        <taxon>Bacillati</taxon>
        <taxon>Actinomycetota</taxon>
        <taxon>Actinomycetes</taxon>
        <taxon>Propionibacteriales</taxon>
        <taxon>Nocardioidaceae</taxon>
        <taxon>Aeromicrobium</taxon>
    </lineage>
</organism>
<dbReference type="Proteomes" id="UP000321571">
    <property type="component" value="Unassembled WGS sequence"/>
</dbReference>
<dbReference type="EMBL" id="VDUX01000001">
    <property type="protein sequence ID" value="TXL63072.1"/>
    <property type="molecule type" value="Genomic_DNA"/>
</dbReference>
<feature type="domain" description="DUF222" evidence="1">
    <location>
        <begin position="31"/>
        <end position="330"/>
    </location>
</feature>
<keyword evidence="3" id="KW-1185">Reference proteome</keyword>
<protein>
    <submittedName>
        <fullName evidence="2">DUF222 domain-containing protein</fullName>
    </submittedName>
</protein>
<comment type="caution">
    <text evidence="2">The sequence shown here is derived from an EMBL/GenBank/DDBJ whole genome shotgun (WGS) entry which is preliminary data.</text>
</comment>
<name>A0A5C8NP41_9ACTN</name>
<sequence>MFGEDETTITTLRDAAQALRSVTTPDTETAKALKAAIDVLTTELSVVLAEIDETEAHEDDGASSIATWGRRELHQDAGRTRQLVRAARTFRDLPSVGEAARTGELSFEHVNAFTFALKHVGHDETRQLEGPLLDVAKTVAPGELFEKVRNIRDVLHGDDLDKAWLDGMEKHDIRLKRCGEGFVPTGFLDIETGVLFKTIMNSLSISRDADDDRTLAERRMDAFTDLCRSVLENGLPADNGIRPHLFVTVEADTLKAIADESAQKALDLDLKPAHLEGFGPIGPQLLSHLLCGAEITPILVKTIGRNTEVLDVGRSERLATLKQAKAIRHRQNARCASPGCHHPIAHNHHQVWWTHGGNTDLDDLDDLDGRCRKCHALIHAGKLDATRGSPQTV</sequence>
<reference evidence="2 3" key="1">
    <citation type="submission" date="2019-06" db="EMBL/GenBank/DDBJ databases">
        <title>Aeromicrobium sp. nov., isolated from a maize field.</title>
        <authorList>
            <person name="Lin S.-Y."/>
            <person name="Tsai C.-F."/>
            <person name="Young C.-C."/>
        </authorList>
    </citation>
    <scope>NUCLEOTIDE SEQUENCE [LARGE SCALE GENOMIC DNA]</scope>
    <source>
        <strain evidence="2 3">CC-CFT486</strain>
    </source>
</reference>